<dbReference type="Pfam" id="PF00950">
    <property type="entry name" value="ABC-3"/>
    <property type="match status" value="1"/>
</dbReference>
<evidence type="ECO:0000256" key="6">
    <source>
        <dbReference type="RuleBase" id="RU003943"/>
    </source>
</evidence>
<evidence type="ECO:0000256" key="1">
    <source>
        <dbReference type="ARBA" id="ARBA00004141"/>
    </source>
</evidence>
<dbReference type="SUPFAM" id="SSF81345">
    <property type="entry name" value="ABC transporter involved in vitamin B12 uptake, BtuC"/>
    <property type="match status" value="1"/>
</dbReference>
<dbReference type="InterPro" id="IPR001626">
    <property type="entry name" value="ABC_TroCD"/>
</dbReference>
<dbReference type="AlphaFoldDB" id="A0A483BPA3"/>
<sequence>MFALEFMRNAYLAGSLISLVCGIVGVFVMARRLSFLTHTLSEIGFSGASFGIWIGIPPLNGMLFFTLLSAIFTGKLGKRKEQSDAATSAVSALFMGLGVLFLSLSNKNSSYATNILFGSIVGISSSEVYQIVFLALAVLFVMILLYRRLKFTSFDPEGAGIVYKHENILSILFLVILAMSVSISAQIVGSLLVFVLITLPAASAQNFCKSVFGEIIFSTILALIGTWLGLYLSYVTNWPVTFFIALFEAIVFVFSLAGKRIVQRV</sequence>
<dbReference type="Proteomes" id="UP001281024">
    <property type="component" value="Unassembled WGS sequence"/>
</dbReference>
<dbReference type="GO" id="GO:0043190">
    <property type="term" value="C:ATP-binding cassette (ABC) transporter complex"/>
    <property type="evidence" value="ECO:0007669"/>
    <property type="project" value="InterPro"/>
</dbReference>
<evidence type="ECO:0000256" key="5">
    <source>
        <dbReference type="ARBA" id="ARBA00023136"/>
    </source>
</evidence>
<reference evidence="7" key="1">
    <citation type="submission" date="2019-10" db="EMBL/GenBank/DDBJ databases">
        <title>Malate fermentation in French cider.</title>
        <authorList>
            <person name="Cousin F.J."/>
            <person name="Medina Fernandez S."/>
            <person name="Misery B."/>
            <person name="Laplace J.-M."/>
            <person name="Cretenet M."/>
        </authorList>
    </citation>
    <scope>NUCLEOTIDE SEQUENCE</scope>
    <source>
        <strain evidence="7">UCMA15129</strain>
    </source>
</reference>
<gene>
    <name evidence="7" type="ORF">GA838_02115</name>
</gene>
<evidence type="ECO:0000313" key="8">
    <source>
        <dbReference type="Proteomes" id="UP001281024"/>
    </source>
</evidence>
<protein>
    <submittedName>
        <fullName evidence="7">Iron chelate uptake ABC transporter family permease subunit</fullName>
    </submittedName>
</protein>
<dbReference type="GO" id="GO:0010043">
    <property type="term" value="P:response to zinc ion"/>
    <property type="evidence" value="ECO:0007669"/>
    <property type="project" value="TreeGrafter"/>
</dbReference>
<dbReference type="GO" id="GO:0055085">
    <property type="term" value="P:transmembrane transport"/>
    <property type="evidence" value="ECO:0007669"/>
    <property type="project" value="InterPro"/>
</dbReference>
<dbReference type="PANTHER" id="PTHR30477">
    <property type="entry name" value="ABC-TRANSPORTER METAL-BINDING PROTEIN"/>
    <property type="match status" value="1"/>
</dbReference>
<evidence type="ECO:0000256" key="2">
    <source>
        <dbReference type="ARBA" id="ARBA00008034"/>
    </source>
</evidence>
<keyword evidence="3 6" id="KW-0812">Transmembrane</keyword>
<organism evidence="7 8">
    <name type="scientific">Oenococcus oeni</name>
    <name type="common">Leuconostoc oenos</name>
    <dbReference type="NCBI Taxonomy" id="1247"/>
    <lineage>
        <taxon>Bacteria</taxon>
        <taxon>Bacillati</taxon>
        <taxon>Bacillota</taxon>
        <taxon>Bacilli</taxon>
        <taxon>Lactobacillales</taxon>
        <taxon>Lactobacillaceae</taxon>
        <taxon>Oenococcus</taxon>
    </lineage>
</organism>
<accession>A0A483BPA3</accession>
<comment type="similarity">
    <text evidence="2 6">Belongs to the ABC-3 integral membrane protein family.</text>
</comment>
<proteinExistence type="inferred from homology"/>
<evidence type="ECO:0000256" key="4">
    <source>
        <dbReference type="ARBA" id="ARBA00022989"/>
    </source>
</evidence>
<evidence type="ECO:0000256" key="3">
    <source>
        <dbReference type="ARBA" id="ARBA00022692"/>
    </source>
</evidence>
<dbReference type="EMBL" id="WERV01000002">
    <property type="protein sequence ID" value="MDV7714578.1"/>
    <property type="molecule type" value="Genomic_DNA"/>
</dbReference>
<keyword evidence="5" id="KW-0472">Membrane</keyword>
<dbReference type="InterPro" id="IPR037294">
    <property type="entry name" value="ABC_BtuC-like"/>
</dbReference>
<comment type="caution">
    <text evidence="7">The sequence shown here is derived from an EMBL/GenBank/DDBJ whole genome shotgun (WGS) entry which is preliminary data.</text>
</comment>
<dbReference type="Gene3D" id="1.10.3470.10">
    <property type="entry name" value="ABC transporter involved in vitamin B12 uptake, BtuC"/>
    <property type="match status" value="1"/>
</dbReference>
<comment type="subcellular location">
    <subcellularLocation>
        <location evidence="6">Cell membrane</location>
        <topology evidence="6">Multi-pass membrane protein</topology>
    </subcellularLocation>
    <subcellularLocation>
        <location evidence="1">Membrane</location>
        <topology evidence="1">Multi-pass membrane protein</topology>
    </subcellularLocation>
</comment>
<evidence type="ECO:0000313" key="7">
    <source>
        <dbReference type="EMBL" id="MDV7714578.1"/>
    </source>
</evidence>
<name>A0A483BPA3_OENOE</name>
<dbReference type="PANTHER" id="PTHR30477:SF0">
    <property type="entry name" value="METAL TRANSPORT SYSTEM MEMBRANE PROTEIN TM_0125-RELATED"/>
    <property type="match status" value="1"/>
</dbReference>
<keyword evidence="4" id="KW-1133">Transmembrane helix</keyword>
<dbReference type="RefSeq" id="WP_071437589.1">
    <property type="nucleotide sequence ID" value="NZ_MLOL01000207.1"/>
</dbReference>
<keyword evidence="6" id="KW-0813">Transport</keyword>